<evidence type="ECO:0000256" key="1">
    <source>
        <dbReference type="SAM" id="Phobius"/>
    </source>
</evidence>
<feature type="transmembrane region" description="Helical" evidence="1">
    <location>
        <begin position="82"/>
        <end position="100"/>
    </location>
</feature>
<evidence type="ECO:0000313" key="2">
    <source>
        <dbReference type="EMBL" id="MEI4770522.1"/>
    </source>
</evidence>
<proteinExistence type="predicted"/>
<comment type="caution">
    <text evidence="2">The sequence shown here is derived from an EMBL/GenBank/DDBJ whole genome shotgun (WGS) entry which is preliminary data.</text>
</comment>
<sequence length="144" mass="16362">MNLIELGFVYRIFKKKHLIFDDRFIKTMCMAITMVSSFVFAIYLELLLPSIERIFYLLPILTGLFVGWKFSAIMKAPATLNGIYNGVMGGIMGTMLGAVLKNPALCNIPIVSDTLIKTNMYYIAIFTAFLHALISHFIRYSFKV</sequence>
<name>A0ABU8F699_9BACI</name>
<feature type="transmembrane region" description="Helical" evidence="1">
    <location>
        <begin position="54"/>
        <end position="70"/>
    </location>
</feature>
<feature type="transmembrane region" description="Helical" evidence="1">
    <location>
        <begin position="24"/>
        <end position="48"/>
    </location>
</feature>
<feature type="transmembrane region" description="Helical" evidence="1">
    <location>
        <begin position="120"/>
        <end position="138"/>
    </location>
</feature>
<gene>
    <name evidence="2" type="ORF">WAX74_12835</name>
</gene>
<evidence type="ECO:0000313" key="3">
    <source>
        <dbReference type="Proteomes" id="UP001364890"/>
    </source>
</evidence>
<accession>A0ABU8F699</accession>
<reference evidence="2 3" key="1">
    <citation type="submission" date="2024-01" db="EMBL/GenBank/DDBJ databases">
        <title>Seven novel Bacillus-like species.</title>
        <authorList>
            <person name="Liu G."/>
        </authorList>
    </citation>
    <scope>NUCLEOTIDE SEQUENCE [LARGE SCALE GENOMIC DNA]</scope>
    <source>
        <strain evidence="2 3">FJAT-51614</strain>
    </source>
</reference>
<protein>
    <submittedName>
        <fullName evidence="2">Uncharacterized protein</fullName>
    </submittedName>
</protein>
<organism evidence="2 3">
    <name type="scientific">Psychrobacillus mangrovi</name>
    <dbReference type="NCBI Taxonomy" id="3117745"/>
    <lineage>
        <taxon>Bacteria</taxon>
        <taxon>Bacillati</taxon>
        <taxon>Bacillota</taxon>
        <taxon>Bacilli</taxon>
        <taxon>Bacillales</taxon>
        <taxon>Bacillaceae</taxon>
        <taxon>Psychrobacillus</taxon>
    </lineage>
</organism>
<keyword evidence="1" id="KW-0812">Transmembrane</keyword>
<keyword evidence="1" id="KW-0472">Membrane</keyword>
<dbReference type="Proteomes" id="UP001364890">
    <property type="component" value="Unassembled WGS sequence"/>
</dbReference>
<dbReference type="EMBL" id="JBAWSY010000009">
    <property type="protein sequence ID" value="MEI4770522.1"/>
    <property type="molecule type" value="Genomic_DNA"/>
</dbReference>
<keyword evidence="1" id="KW-1133">Transmembrane helix</keyword>
<keyword evidence="3" id="KW-1185">Reference proteome</keyword>